<dbReference type="GO" id="GO:0003676">
    <property type="term" value="F:nucleic acid binding"/>
    <property type="evidence" value="ECO:0007669"/>
    <property type="project" value="InterPro"/>
</dbReference>
<dbReference type="InterPro" id="IPR001995">
    <property type="entry name" value="Peptidase_A2_cat"/>
</dbReference>
<dbReference type="GO" id="GO:0006508">
    <property type="term" value="P:proteolysis"/>
    <property type="evidence" value="ECO:0007669"/>
    <property type="project" value="InterPro"/>
</dbReference>
<gene>
    <name evidence="6" type="primary">Acey_s0339.g2965</name>
    <name evidence="6" type="ORF">Y032_0339g2965</name>
</gene>
<dbReference type="Pfam" id="PF03564">
    <property type="entry name" value="DUF1759"/>
    <property type="match status" value="1"/>
</dbReference>
<dbReference type="SUPFAM" id="SSF56672">
    <property type="entry name" value="DNA/RNA polymerases"/>
    <property type="match status" value="1"/>
</dbReference>
<dbReference type="InterPro" id="IPR040676">
    <property type="entry name" value="DUF5641"/>
</dbReference>
<protein>
    <recommendedName>
        <fullName evidence="8">Integrase catalytic domain-containing protein</fullName>
    </recommendedName>
</protein>
<feature type="region of interest" description="Disordered" evidence="3">
    <location>
        <begin position="128"/>
        <end position="166"/>
    </location>
</feature>
<feature type="domain" description="Peptidase A2" evidence="4">
    <location>
        <begin position="572"/>
        <end position="686"/>
    </location>
</feature>
<dbReference type="Gene3D" id="1.10.340.70">
    <property type="match status" value="1"/>
</dbReference>
<keyword evidence="1" id="KW-0378">Hydrolase</keyword>
<dbReference type="Pfam" id="PF17921">
    <property type="entry name" value="Integrase_H2C2"/>
    <property type="match status" value="1"/>
</dbReference>
<dbReference type="Pfam" id="PF05380">
    <property type="entry name" value="Peptidase_A17"/>
    <property type="match status" value="1"/>
</dbReference>
<dbReference type="InterPro" id="IPR021109">
    <property type="entry name" value="Peptidase_aspartic_dom_sf"/>
</dbReference>
<keyword evidence="7" id="KW-1185">Reference proteome</keyword>
<comment type="caution">
    <text evidence="6">The sequence shown here is derived from an EMBL/GenBank/DDBJ whole genome shotgun (WGS) entry which is preliminary data.</text>
</comment>
<dbReference type="InterPro" id="IPR036397">
    <property type="entry name" value="RNaseH_sf"/>
</dbReference>
<accession>A0A016RY05</accession>
<sequence length="1863" mass="212933">MAFIFHKKPIAYSAKTLSTLLEKFKPYTEELSPNGDDNKQHEELMNAVNLITGGIKLIQQSRDALQLLVNKLEKEFDELKLKGNRKELVNEVEEIDNETHFNEKIASSNDMIYVLETRLNEARSKTSKVAQKLGVNQEKSETNTSTTSENALSRGNTDNLVSDDTEREFSPNDAAWLSEDVSETGLVDREDIICRTLKPQQLKLPRFFGDEEEFSEFWAVFESLVHENKVLSTIEKLLLLRDSLKGKAELAIKGIQLVPKNYPWMINALKKKYGNKPINRAKVVQKLVDLRPAANNAESCTFVYDKIRVLINQMVSAGQDVRRMQDALWTEKILEKFPYSIVKNVLIATQEMDEIKIDDIMDALEKQIEAKKYVESRLRNFTKFDHPKKRSDNIQREFATTNTKNCVFCKVPNHESINCKTVTDVHARRNTVKEEKLCWKCFSSEHNSNHCAKPNCTRCGRMHDITLCFPTSNITERHANQRVAPSNRHSGYQRPQVRSEEGEDMRTNRAPWRNNHSNDARDRMNRRHTVNNTCLETGANNSPQITRNLEQIVLMTAEGNVWNHKTNQFEKVLFFFDTGAQKSLIRESTADDFGLVSQQTEHCTMSGIGGHTERFKSNLVTLRISTAFGKQIDLTVRTKPIITNGFSFVRLSEEDKDFLQFKEMFICNPRVRGEYQNPHILIGLDYYYELVPPNTTTVQTPSGLQITNTVFGPSIHGKGALSAAITNEVTSMHGLALIEEIEETRSCETTTHQLTVINDPNESQILEKMFELEGLGISQEELQKDESIFSYFQSYSKKLSFENGIATAPLPLKDSVVDLSDNYSVAYRRLMSLWQQLQMNDQQRTWYSSVLEKYVQENVIEEAKNDIPNNAGTYYMPHSGVWRPSKAVPLRIVFDASSKRKACFSLNDVIYTGETFVNKIHDLLITSRLSEIILLCDIEAAFTQVRLHHTHKDLCRFLWVKNADKPPTRDNIIEYRFTRLPFGLTASPSILNMVILAYLNQKDTPLAREIASHLYVDNILLKAKNAEEAIAKYRESKAIFAEIGMNLREYISNSRTVNSAIPENDRLEGKVIKFLGVKYDVEKDEYALDIHIPTKERLTKRDIVSQLNSVYDPIGIAGPLLVKLKSLMRDIYNTKTDWKETIPSHLAIKWNETCQQINNTSITLPRKALRGHDCDDRRHTLWVFSDASKMAIATSAYLQSETSREVTQLISGKTRLTPKKITQTIPRLELLGILIAMRLAKTITSTLSDSIKNVKIASDSEIALAWVPSTRKLPPFVSNQRDRIARLKIHLESEGVHVQFYHVPTDKNPADAGTRGLTGETILEHDWIRGPRWLTVDPKNWPLKVITAASAGTDDDYSAETQAYVTVSPPADSNDEEKFMNLSHFSNYTKVLRTMATIGKLLNRWTRKCQFYSEEKFATIKEFDTQNEITAHDINHGERLLIASIHRSTSLQELQKRFHHMKIIQDEYGIIRHESRIQNAVLPHDTKSPIYIPNPSDLARLILTHIHYNNAHCGNDQTLALARHRFWIPQPMKAIKKYVKGCAICKRCHGLPYGAPEMPPLPNDRVIISKPFQKIGCDFLGPFESNNQEKMYVCLYTCLTTRAVHLEAVENLSAGAFLNCFIRFVSRRGVPQLVRTDCGTNFKLGQKIIEKLFEKDEQHENSVMTYSATERIRWIFNPPGAPWMGGVWERLVGSVKRSFTKAVGRKKLSFTELNTVIARIEAIINTRPLTKMSSSEISDIPLRPIDFLQGNVKYALPSPTTDANDPEYDPELIQTAAQAKEAMQYSEITSTKFWDRWNSEYLTVLRDSQRRHLNQPRHTTSTPRIGEIVIIEQDLIPRGNWVYGKILSLIPSADGLIRENCWV</sequence>
<dbReference type="Proteomes" id="UP000024635">
    <property type="component" value="Unassembled WGS sequence"/>
</dbReference>
<dbReference type="InterPro" id="IPR000477">
    <property type="entry name" value="RT_dom"/>
</dbReference>
<dbReference type="OrthoDB" id="5875692at2759"/>
<name>A0A016RY05_9BILA</name>
<dbReference type="Gene3D" id="2.40.70.10">
    <property type="entry name" value="Acid Proteases"/>
    <property type="match status" value="1"/>
</dbReference>
<dbReference type="PANTHER" id="PTHR47331">
    <property type="entry name" value="PHD-TYPE DOMAIN-CONTAINING PROTEIN"/>
    <property type="match status" value="1"/>
</dbReference>
<dbReference type="Pfam" id="PF00078">
    <property type="entry name" value="RVT_1"/>
    <property type="match status" value="1"/>
</dbReference>
<dbReference type="Pfam" id="PF18701">
    <property type="entry name" value="DUF5641"/>
    <property type="match status" value="1"/>
</dbReference>
<evidence type="ECO:0000256" key="1">
    <source>
        <dbReference type="ARBA" id="ARBA00022801"/>
    </source>
</evidence>
<evidence type="ECO:0000256" key="2">
    <source>
        <dbReference type="SAM" id="Coils"/>
    </source>
</evidence>
<feature type="compositionally biased region" description="Basic and acidic residues" evidence="3">
    <location>
        <begin position="497"/>
        <end position="507"/>
    </location>
</feature>
<dbReference type="InterPro" id="IPR041588">
    <property type="entry name" value="Integrase_H2C2"/>
</dbReference>
<feature type="region of interest" description="Disordered" evidence="3">
    <location>
        <begin position="479"/>
        <end position="525"/>
    </location>
</feature>
<evidence type="ECO:0000259" key="5">
    <source>
        <dbReference type="PROSITE" id="PS50994"/>
    </source>
</evidence>
<dbReference type="InterPro" id="IPR043128">
    <property type="entry name" value="Rev_trsase/Diguanyl_cyclase"/>
</dbReference>
<proteinExistence type="predicted"/>
<dbReference type="SUPFAM" id="SSF53098">
    <property type="entry name" value="Ribonuclease H-like"/>
    <property type="match status" value="1"/>
</dbReference>
<dbReference type="Gene3D" id="3.10.10.10">
    <property type="entry name" value="HIV Type 1 Reverse Transcriptase, subunit A, domain 1"/>
    <property type="match status" value="1"/>
</dbReference>
<dbReference type="InterPro" id="IPR012337">
    <property type="entry name" value="RNaseH-like_sf"/>
</dbReference>
<dbReference type="InterPro" id="IPR001584">
    <property type="entry name" value="Integrase_cat-core"/>
</dbReference>
<evidence type="ECO:0000313" key="7">
    <source>
        <dbReference type="Proteomes" id="UP000024635"/>
    </source>
</evidence>
<dbReference type="STRING" id="53326.A0A016RY05"/>
<dbReference type="PANTHER" id="PTHR47331:SF4">
    <property type="entry name" value="PEPTIDASE S1 DOMAIN-CONTAINING PROTEIN"/>
    <property type="match status" value="1"/>
</dbReference>
<keyword evidence="2" id="KW-0175">Coiled coil</keyword>
<dbReference type="Gene3D" id="3.30.70.270">
    <property type="match status" value="1"/>
</dbReference>
<dbReference type="InterPro" id="IPR005312">
    <property type="entry name" value="DUF1759"/>
</dbReference>
<dbReference type="EMBL" id="JARK01001675">
    <property type="protein sequence ID" value="EYB83265.1"/>
    <property type="molecule type" value="Genomic_DNA"/>
</dbReference>
<evidence type="ECO:0008006" key="8">
    <source>
        <dbReference type="Google" id="ProtNLM"/>
    </source>
</evidence>
<feature type="domain" description="Integrase catalytic" evidence="5">
    <location>
        <begin position="1567"/>
        <end position="1752"/>
    </location>
</feature>
<evidence type="ECO:0000313" key="6">
    <source>
        <dbReference type="EMBL" id="EYB83265.1"/>
    </source>
</evidence>
<dbReference type="GO" id="GO:0042575">
    <property type="term" value="C:DNA polymerase complex"/>
    <property type="evidence" value="ECO:0007669"/>
    <property type="project" value="UniProtKB-ARBA"/>
</dbReference>
<dbReference type="PROSITE" id="PS50175">
    <property type="entry name" value="ASP_PROT_RETROV"/>
    <property type="match status" value="1"/>
</dbReference>
<organism evidence="6 7">
    <name type="scientific">Ancylostoma ceylanicum</name>
    <dbReference type="NCBI Taxonomy" id="53326"/>
    <lineage>
        <taxon>Eukaryota</taxon>
        <taxon>Metazoa</taxon>
        <taxon>Ecdysozoa</taxon>
        <taxon>Nematoda</taxon>
        <taxon>Chromadorea</taxon>
        <taxon>Rhabditida</taxon>
        <taxon>Rhabditina</taxon>
        <taxon>Rhabditomorpha</taxon>
        <taxon>Strongyloidea</taxon>
        <taxon>Ancylostomatidae</taxon>
        <taxon>Ancylostomatinae</taxon>
        <taxon>Ancylostoma</taxon>
    </lineage>
</organism>
<dbReference type="GO" id="GO:0015074">
    <property type="term" value="P:DNA integration"/>
    <property type="evidence" value="ECO:0007669"/>
    <property type="project" value="InterPro"/>
</dbReference>
<dbReference type="InterPro" id="IPR043502">
    <property type="entry name" value="DNA/RNA_pol_sf"/>
</dbReference>
<dbReference type="PROSITE" id="PS50994">
    <property type="entry name" value="INTEGRASE"/>
    <property type="match status" value="1"/>
</dbReference>
<dbReference type="GO" id="GO:0004190">
    <property type="term" value="F:aspartic-type endopeptidase activity"/>
    <property type="evidence" value="ECO:0007669"/>
    <property type="project" value="InterPro"/>
</dbReference>
<feature type="coiled-coil region" evidence="2">
    <location>
        <begin position="55"/>
        <end position="98"/>
    </location>
</feature>
<dbReference type="Gene3D" id="3.30.420.10">
    <property type="entry name" value="Ribonuclease H-like superfamily/Ribonuclease H"/>
    <property type="match status" value="2"/>
</dbReference>
<feature type="compositionally biased region" description="Polar residues" evidence="3">
    <location>
        <begin position="151"/>
        <end position="160"/>
    </location>
</feature>
<reference evidence="7" key="1">
    <citation type="journal article" date="2015" name="Nat. Genet.">
        <title>The genome and transcriptome of the zoonotic hookworm Ancylostoma ceylanicum identify infection-specific gene families.</title>
        <authorList>
            <person name="Schwarz E.M."/>
            <person name="Hu Y."/>
            <person name="Antoshechkin I."/>
            <person name="Miller M.M."/>
            <person name="Sternberg P.W."/>
            <person name="Aroian R.V."/>
        </authorList>
    </citation>
    <scope>NUCLEOTIDE SEQUENCE</scope>
    <source>
        <strain evidence="7">HY135</strain>
    </source>
</reference>
<evidence type="ECO:0000256" key="3">
    <source>
        <dbReference type="SAM" id="MobiDB-lite"/>
    </source>
</evidence>
<evidence type="ECO:0000259" key="4">
    <source>
        <dbReference type="PROSITE" id="PS50175"/>
    </source>
</evidence>
<dbReference type="InterPro" id="IPR008042">
    <property type="entry name" value="Retrotrans_Pao"/>
</dbReference>